<keyword evidence="4" id="KW-1185">Reference proteome</keyword>
<dbReference type="Proteomes" id="UP000292886">
    <property type="component" value="Chromosome"/>
</dbReference>
<reference evidence="4" key="1">
    <citation type="submission" date="2019-03" db="EMBL/GenBank/DDBJ databases">
        <title>Weissella sp. 26KH-42 Genome sequencing.</title>
        <authorList>
            <person name="Heo J."/>
            <person name="Kim S.-J."/>
            <person name="Kim J.-S."/>
            <person name="Hong S.-B."/>
            <person name="Kwon S.-W."/>
        </authorList>
    </citation>
    <scope>NUCLEOTIDE SEQUENCE [LARGE SCALE GENOMIC DNA]</scope>
    <source>
        <strain evidence="4">26KH-42</strain>
    </source>
</reference>
<feature type="domain" description="Terminase large subunit gp17-like C-terminal" evidence="2">
    <location>
        <begin position="311"/>
        <end position="455"/>
    </location>
</feature>
<sequence length="469" mass="53562">MKAYANSSYEGYFLYSHHEEYQLLRHTKLITDQLQRIIDGEELRLIVEMPPRHGKSASITETFPSYYLMKNPENEVMAVAYSEDLYKKFGRKNRDKFTEFAPKLTDGELRISNNTSSVSEWGVQGHGGMMRSTSILGGATGQGADLLIIDDPVKNMQEALSMTTRDRVYEEYQATFRTRVHSGGSIIVIMTRWSEDDLVGRILKKAKPGEWTVLRLPAIAEDTDDLLGRKIGEPLAPELGYDKAWMADIQAEVGSKTWAALYQQRPKAQGGQMFKRNQVTWYVDSAETKRRLGLDDSVEVFPVHIDKTIQSWDATFKKTDTSDFVAGQVWAKRDNKYFLIDRHHERMGFTETIKAIRRMTTKHPKAKSKYIEDKANGSAVIDVLKKELEGITPVTPEGGKEVRANAITYLWEGGNIYLPHPDWRSWVDEYMDELESFPYGVHDDEVDSMTQALNQLRSKGSLKKRFGMS</sequence>
<proteinExistence type="predicted"/>
<accession>A0A4P6YXL9</accession>
<organism evidence="3 4">
    <name type="scientific">Periweissella cryptocerci</name>
    <dbReference type="NCBI Taxonomy" id="2506420"/>
    <lineage>
        <taxon>Bacteria</taxon>
        <taxon>Bacillati</taxon>
        <taxon>Bacillota</taxon>
        <taxon>Bacilli</taxon>
        <taxon>Lactobacillales</taxon>
        <taxon>Lactobacillaceae</taxon>
        <taxon>Periweissella</taxon>
    </lineage>
</organism>
<evidence type="ECO:0000259" key="2">
    <source>
        <dbReference type="Pfam" id="PF17289"/>
    </source>
</evidence>
<dbReference type="OrthoDB" id="9771580at2"/>
<dbReference type="Gene3D" id="3.30.420.240">
    <property type="match status" value="1"/>
</dbReference>
<evidence type="ECO:0000313" key="4">
    <source>
        <dbReference type="Proteomes" id="UP000292886"/>
    </source>
</evidence>
<keyword evidence="1" id="KW-1188">Viral release from host cell</keyword>
<gene>
    <name evidence="3" type="ORF">EQG49_12750</name>
</gene>
<dbReference type="Pfam" id="PF17289">
    <property type="entry name" value="Terminase_6C"/>
    <property type="match status" value="1"/>
</dbReference>
<dbReference type="InterPro" id="IPR006517">
    <property type="entry name" value="Phage_terminase_lsu-like_C"/>
</dbReference>
<evidence type="ECO:0000313" key="3">
    <source>
        <dbReference type="EMBL" id="QBO37523.1"/>
    </source>
</evidence>
<dbReference type="EMBL" id="CP037940">
    <property type="protein sequence ID" value="QBO37523.1"/>
    <property type="molecule type" value="Genomic_DNA"/>
</dbReference>
<evidence type="ECO:0000256" key="1">
    <source>
        <dbReference type="ARBA" id="ARBA00022612"/>
    </source>
</evidence>
<protein>
    <recommendedName>
        <fullName evidence="2">Terminase large subunit gp17-like C-terminal domain-containing protein</fullName>
    </recommendedName>
</protein>
<dbReference type="NCBIfam" id="TIGR01630">
    <property type="entry name" value="psiM2_ORF9"/>
    <property type="match status" value="1"/>
</dbReference>
<dbReference type="KEGG" id="wei:EQG49_12750"/>
<dbReference type="InterPro" id="IPR035421">
    <property type="entry name" value="Terminase_6C"/>
</dbReference>
<dbReference type="Pfam" id="PF03237">
    <property type="entry name" value="Terminase_6N"/>
    <property type="match status" value="1"/>
</dbReference>
<dbReference type="AlphaFoldDB" id="A0A4P6YXL9"/>
<name>A0A4P6YXL9_9LACO</name>